<sequence length="411" mass="45404">MSTSMALPLVRAVARAKVPQGSVTSTGARSRYFSISPRHHVRAVFGETSNETLRTTLNTIQEKITLPAHLPKAQRKILRDPKRKNYIEQNPVVIEIEGLEHKYTKIIFPNELPNSKKIFKDAIRAMETAEDWANLETLLAGYKKAGIVLKPKHLGFATRLAIAKTQLYSVIDCARHAKNTGYVLTVGESGLEVVMALADRAMTENHAQSIKWLEQLQDVLERSPHSDLTGPKDLRSSRLARGMMVSARVSDIEASETPSETQLNLLSDEVGFLRASWETAFEHASGPLQLEIDELNLNSLRPIANTSEDGTTKALSNPYDRIAPYFITKFIAHNIKACESAPVLLGQACEPLGDVGKKLDDYLTERITESSERSAGLRSRLPTLALAYQQILGRAPTWAQPAAEESKAEAA</sequence>
<accession>A0AA39GKZ7</accession>
<name>A0AA39GKZ7_SARSR</name>
<evidence type="ECO:0000313" key="2">
    <source>
        <dbReference type="Proteomes" id="UP001175261"/>
    </source>
</evidence>
<dbReference type="EMBL" id="JAPDFR010000002">
    <property type="protein sequence ID" value="KAK0389318.1"/>
    <property type="molecule type" value="Genomic_DNA"/>
</dbReference>
<keyword evidence="2" id="KW-1185">Reference proteome</keyword>
<comment type="caution">
    <text evidence="1">The sequence shown here is derived from an EMBL/GenBank/DDBJ whole genome shotgun (WGS) entry which is preliminary data.</text>
</comment>
<proteinExistence type="predicted"/>
<protein>
    <submittedName>
        <fullName evidence="1">Uncharacterized protein</fullName>
    </submittedName>
</protein>
<gene>
    <name evidence="1" type="ORF">NLU13_2893</name>
</gene>
<reference evidence="1" key="1">
    <citation type="submission" date="2022-10" db="EMBL/GenBank/DDBJ databases">
        <title>Determination and structural analysis of whole genome sequence of Sarocladium strictum F4-1.</title>
        <authorList>
            <person name="Hu L."/>
            <person name="Jiang Y."/>
        </authorList>
    </citation>
    <scope>NUCLEOTIDE SEQUENCE</scope>
    <source>
        <strain evidence="1">F4-1</strain>
    </source>
</reference>
<dbReference type="Proteomes" id="UP001175261">
    <property type="component" value="Unassembled WGS sequence"/>
</dbReference>
<dbReference type="AlphaFoldDB" id="A0AA39GKZ7"/>
<evidence type="ECO:0000313" key="1">
    <source>
        <dbReference type="EMBL" id="KAK0389318.1"/>
    </source>
</evidence>
<organism evidence="1 2">
    <name type="scientific">Sarocladium strictum</name>
    <name type="common">Black bundle disease fungus</name>
    <name type="synonym">Acremonium strictum</name>
    <dbReference type="NCBI Taxonomy" id="5046"/>
    <lineage>
        <taxon>Eukaryota</taxon>
        <taxon>Fungi</taxon>
        <taxon>Dikarya</taxon>
        <taxon>Ascomycota</taxon>
        <taxon>Pezizomycotina</taxon>
        <taxon>Sordariomycetes</taxon>
        <taxon>Hypocreomycetidae</taxon>
        <taxon>Hypocreales</taxon>
        <taxon>Sarocladiaceae</taxon>
        <taxon>Sarocladium</taxon>
    </lineage>
</organism>